<protein>
    <submittedName>
        <fullName evidence="1">Uncharacterized protein</fullName>
    </submittedName>
</protein>
<dbReference type="EMBL" id="KV425635">
    <property type="protein sequence ID" value="KZT19693.1"/>
    <property type="molecule type" value="Genomic_DNA"/>
</dbReference>
<sequence>MNLNDRLQQTHISEIKIPAEHIPRNGTYLWSPLCGLGWRCGISTRDTYLSLNGNYLYRVQICLDLSCIDTFSKSVSIDVDISYPASNHKENFVQDYHPDLASNPKPSWSPSRGWSSGAIEFSISATYSRPTPSINQLKISRDLKESLHSSVSTATFVDTALFAFSRRRHGGRVDTPVPTYASSGILMKHSSYFEDSTWMVAVAHAVLDM</sequence>
<dbReference type="InParanoid" id="A0A165NIJ9"/>
<dbReference type="Proteomes" id="UP000076761">
    <property type="component" value="Unassembled WGS sequence"/>
</dbReference>
<name>A0A165NIJ9_9AGAM</name>
<proteinExistence type="predicted"/>
<evidence type="ECO:0000313" key="1">
    <source>
        <dbReference type="EMBL" id="KZT19693.1"/>
    </source>
</evidence>
<reference evidence="1 2" key="1">
    <citation type="journal article" date="2016" name="Mol. Biol. Evol.">
        <title>Comparative Genomics of Early-Diverging Mushroom-Forming Fungi Provides Insights into the Origins of Lignocellulose Decay Capabilities.</title>
        <authorList>
            <person name="Nagy L.G."/>
            <person name="Riley R."/>
            <person name="Tritt A."/>
            <person name="Adam C."/>
            <person name="Daum C."/>
            <person name="Floudas D."/>
            <person name="Sun H."/>
            <person name="Yadav J.S."/>
            <person name="Pangilinan J."/>
            <person name="Larsson K.H."/>
            <person name="Matsuura K."/>
            <person name="Barry K."/>
            <person name="Labutti K."/>
            <person name="Kuo R."/>
            <person name="Ohm R.A."/>
            <person name="Bhattacharya S.S."/>
            <person name="Shirouzu T."/>
            <person name="Yoshinaga Y."/>
            <person name="Martin F.M."/>
            <person name="Grigoriev I.V."/>
            <person name="Hibbett D.S."/>
        </authorList>
    </citation>
    <scope>NUCLEOTIDE SEQUENCE [LARGE SCALE GENOMIC DNA]</scope>
    <source>
        <strain evidence="1 2">HHB14362 ss-1</strain>
    </source>
</reference>
<gene>
    <name evidence="1" type="ORF">NEOLEDRAFT_935751</name>
</gene>
<organism evidence="1 2">
    <name type="scientific">Neolentinus lepideus HHB14362 ss-1</name>
    <dbReference type="NCBI Taxonomy" id="1314782"/>
    <lineage>
        <taxon>Eukaryota</taxon>
        <taxon>Fungi</taxon>
        <taxon>Dikarya</taxon>
        <taxon>Basidiomycota</taxon>
        <taxon>Agaricomycotina</taxon>
        <taxon>Agaricomycetes</taxon>
        <taxon>Gloeophyllales</taxon>
        <taxon>Gloeophyllaceae</taxon>
        <taxon>Neolentinus</taxon>
    </lineage>
</organism>
<dbReference type="AlphaFoldDB" id="A0A165NIJ9"/>
<accession>A0A165NIJ9</accession>
<keyword evidence="2" id="KW-1185">Reference proteome</keyword>
<evidence type="ECO:0000313" key="2">
    <source>
        <dbReference type="Proteomes" id="UP000076761"/>
    </source>
</evidence>
<dbReference type="OrthoDB" id="6359816at2759"/>